<sequence length="212" mass="23140">MSNYSEIIEMAALSLAEGKSKPPSSEVLREALLAAEKAAQKNPTAPGFEALMGDWQLGWITGTQRSRQQAGGLLGAGRYLPRFLGIRIRYQPRPEGDSKDSNAGERGQVENQVTVLGLTLTVSGPVAWQKGGHTPGKKRANRLLAFDFTRLQAQLYGMTLFDGLVRGGAQREAVFDETAIAQQAFFNYFYLSPKAIAARGRGGGLALWYRVY</sequence>
<keyword evidence="2" id="KW-1185">Reference proteome</keyword>
<evidence type="ECO:0000313" key="2">
    <source>
        <dbReference type="Proteomes" id="UP001526426"/>
    </source>
</evidence>
<dbReference type="RefSeq" id="WP_265265350.1">
    <property type="nucleotide sequence ID" value="NZ_JAIHOM010000074.1"/>
</dbReference>
<dbReference type="Proteomes" id="UP001526426">
    <property type="component" value="Unassembled WGS sequence"/>
</dbReference>
<evidence type="ECO:0008006" key="3">
    <source>
        <dbReference type="Google" id="ProtNLM"/>
    </source>
</evidence>
<evidence type="ECO:0000313" key="1">
    <source>
        <dbReference type="EMBL" id="MCW6037494.1"/>
    </source>
</evidence>
<dbReference type="EMBL" id="JAIHOM010000074">
    <property type="protein sequence ID" value="MCW6037494.1"/>
    <property type="molecule type" value="Genomic_DNA"/>
</dbReference>
<name>A0ABT3L8S3_9CYAN</name>
<gene>
    <name evidence="1" type="ORF">K4A83_14600</name>
</gene>
<organism evidence="1 2">
    <name type="scientific">Spirulina subsalsa FACHB-351</name>
    <dbReference type="NCBI Taxonomy" id="234711"/>
    <lineage>
        <taxon>Bacteria</taxon>
        <taxon>Bacillati</taxon>
        <taxon>Cyanobacteriota</taxon>
        <taxon>Cyanophyceae</taxon>
        <taxon>Spirulinales</taxon>
        <taxon>Spirulinaceae</taxon>
        <taxon>Spirulina</taxon>
    </lineage>
</organism>
<accession>A0ABT3L8S3</accession>
<comment type="caution">
    <text evidence="1">The sequence shown here is derived from an EMBL/GenBank/DDBJ whole genome shotgun (WGS) entry which is preliminary data.</text>
</comment>
<reference evidence="1 2" key="1">
    <citation type="submission" date="2021-08" db="EMBL/GenBank/DDBJ databases">
        <title>Draft genome sequence of Spirulina subsalsa with high tolerance to salinity and hype-accumulation of phycocyanin.</title>
        <authorList>
            <person name="Pei H."/>
            <person name="Jiang L."/>
        </authorList>
    </citation>
    <scope>NUCLEOTIDE SEQUENCE [LARGE SCALE GENOMIC DNA]</scope>
    <source>
        <strain evidence="1 2">FACHB-351</strain>
    </source>
</reference>
<protein>
    <recommendedName>
        <fullName evidence="3">Plastid lipid-associated protein/fibrillin conserved domain-containing protein</fullName>
    </recommendedName>
</protein>
<proteinExistence type="predicted"/>